<dbReference type="GeneID" id="38470185"/>
<evidence type="ECO:0000256" key="3">
    <source>
        <dbReference type="ARBA" id="ARBA00022989"/>
    </source>
</evidence>
<dbReference type="OrthoDB" id="195948at2157"/>
<dbReference type="Pfam" id="PF01226">
    <property type="entry name" value="Form_Nir_trans"/>
    <property type="match status" value="1"/>
</dbReference>
<keyword evidence="11" id="KW-1185">Reference proteome</keyword>
<dbReference type="EMBL" id="REFS01000002">
    <property type="protein sequence ID" value="RMB23988.1"/>
    <property type="molecule type" value="Genomic_DNA"/>
</dbReference>
<protein>
    <submittedName>
        <fullName evidence="8">Formate transporter</fullName>
    </submittedName>
    <submittedName>
        <fullName evidence="9">Formate/nitrite transporter FocA (FNT family)</fullName>
    </submittedName>
</protein>
<dbReference type="Pfam" id="PF00582">
    <property type="entry name" value="Usp"/>
    <property type="match status" value="2"/>
</dbReference>
<dbReference type="RefSeq" id="WP_121919882.1">
    <property type="nucleotide sequence ID" value="NZ_CP034145.1"/>
</dbReference>
<keyword evidence="2 6" id="KW-0812">Transmembrane</keyword>
<organism evidence="9 10">
    <name type="scientific">Haloplanus aerogenes</name>
    <dbReference type="NCBI Taxonomy" id="660522"/>
    <lineage>
        <taxon>Archaea</taxon>
        <taxon>Methanobacteriati</taxon>
        <taxon>Methanobacteriota</taxon>
        <taxon>Stenosarchaea group</taxon>
        <taxon>Halobacteria</taxon>
        <taxon>Halobacteriales</taxon>
        <taxon>Haloferacaceae</taxon>
        <taxon>Haloplanus</taxon>
    </lineage>
</organism>
<dbReference type="SUPFAM" id="SSF52402">
    <property type="entry name" value="Adenine nucleotide alpha hydrolases-like"/>
    <property type="match status" value="2"/>
</dbReference>
<feature type="transmembrane region" description="Helical" evidence="6">
    <location>
        <begin position="168"/>
        <end position="192"/>
    </location>
</feature>
<dbReference type="CDD" id="cd00293">
    <property type="entry name" value="USP-like"/>
    <property type="match status" value="2"/>
</dbReference>
<feature type="region of interest" description="Disordered" evidence="5">
    <location>
        <begin position="1"/>
        <end position="23"/>
    </location>
</feature>
<feature type="transmembrane region" description="Helical" evidence="6">
    <location>
        <begin position="86"/>
        <end position="103"/>
    </location>
</feature>
<feature type="compositionally biased region" description="Polar residues" evidence="5">
    <location>
        <begin position="1"/>
        <end position="12"/>
    </location>
</feature>
<sequence>MAGPNSDPTATDESGPDEGHHDDVLADQFSTDEVYQRVVADADHEVTSGTRELFFSALAAGFAITVTFLLYASVTATTETKFVGVLLYPLGFIYIIIGGYQLYTENTLPPVALTLERLVSVPTLFRHWLIVLAGNFLGGGLGALALAYGGVFDDATAQVAIGFAEKGIATPASALFVKAAFAGLIVAGVVWINFAARDTISRLIVVYLAFLAIPMGNLFHVVVSFTEVVYLALVTGANPLPALGGFVLPVLLGNTLGGIVLVTIVNYYQTSDRRLEIDRFQNVRRLSLREWLVGSLAGRSYVPVIDTVEEIVRDPETYRILVPIANPRMETGVIRLACQLASSREKGTVHVVHVVQAPRWWSTDDESGQQDRIRHESERLLEDARRIGSNYDITLDTSTVVTPRSFEEIFTLARRTSPDLVVMDWEREGLWSSARAERPLAELTNRLPCDFLVANDSELDPSRILLPTAGGPDSDLNAEVARALRQVANAEIELLHVVADEADEGAGEAFLRDWAAERDLADATITVDSGDLEPAIARAATDSTMLMLGATEQGLLSRLVQNSLHLDVIHDVDCSVLLAERPSERSIRQRLFGSPTRERHPARAFRDRAEAADGHEVAEATDE</sequence>
<evidence type="ECO:0000256" key="2">
    <source>
        <dbReference type="ARBA" id="ARBA00022692"/>
    </source>
</evidence>
<dbReference type="AlphaFoldDB" id="A0A3M0DQG6"/>
<evidence type="ECO:0000259" key="7">
    <source>
        <dbReference type="Pfam" id="PF00582"/>
    </source>
</evidence>
<reference evidence="8 11" key="2">
    <citation type="submission" date="2018-07" db="EMBL/GenBank/DDBJ databases">
        <title>Genome sequences of Haloplanus aerogenes JCM 16430T.</title>
        <authorList>
            <person name="Kim Y.B."/>
            <person name="Roh S.W."/>
        </authorList>
    </citation>
    <scope>NUCLEOTIDE SEQUENCE [LARGE SCALE GENOMIC DNA]</scope>
    <source>
        <strain evidence="8 11">JCM 16430</strain>
    </source>
</reference>
<feature type="transmembrane region" description="Helical" evidence="6">
    <location>
        <begin position="204"/>
        <end position="226"/>
    </location>
</feature>
<gene>
    <name evidence="9" type="ORF">ATH50_1220</name>
    <name evidence="8" type="ORF">DU502_02825</name>
</gene>
<comment type="subcellular location">
    <subcellularLocation>
        <location evidence="1">Membrane</location>
        <topology evidence="1">Multi-pass membrane protein</topology>
    </subcellularLocation>
</comment>
<evidence type="ECO:0000313" key="9">
    <source>
        <dbReference type="EMBL" id="RMB23988.1"/>
    </source>
</evidence>
<accession>A0A3M0DQG6</accession>
<dbReference type="Proteomes" id="UP000277326">
    <property type="component" value="Unassembled WGS sequence"/>
</dbReference>
<evidence type="ECO:0000256" key="4">
    <source>
        <dbReference type="ARBA" id="ARBA00023136"/>
    </source>
</evidence>
<dbReference type="InterPro" id="IPR023271">
    <property type="entry name" value="Aquaporin-like"/>
</dbReference>
<feature type="transmembrane region" description="Helical" evidence="6">
    <location>
        <begin position="124"/>
        <end position="148"/>
    </location>
</feature>
<keyword evidence="4 6" id="KW-0472">Membrane</keyword>
<feature type="domain" description="UspA" evidence="7">
    <location>
        <begin position="319"/>
        <end position="453"/>
    </location>
</feature>
<evidence type="ECO:0000313" key="8">
    <source>
        <dbReference type="EMBL" id="AZH24374.1"/>
    </source>
</evidence>
<feature type="transmembrane region" description="Helical" evidence="6">
    <location>
        <begin position="246"/>
        <end position="268"/>
    </location>
</feature>
<feature type="region of interest" description="Disordered" evidence="5">
    <location>
        <begin position="589"/>
        <end position="623"/>
    </location>
</feature>
<evidence type="ECO:0000313" key="10">
    <source>
        <dbReference type="Proteomes" id="UP000277326"/>
    </source>
</evidence>
<dbReference type="InterPro" id="IPR006016">
    <property type="entry name" value="UspA"/>
</dbReference>
<evidence type="ECO:0000256" key="6">
    <source>
        <dbReference type="SAM" id="Phobius"/>
    </source>
</evidence>
<dbReference type="Proteomes" id="UP000282007">
    <property type="component" value="Chromosome"/>
</dbReference>
<dbReference type="InterPro" id="IPR000292">
    <property type="entry name" value="For/NO2_transpt"/>
</dbReference>
<evidence type="ECO:0000256" key="1">
    <source>
        <dbReference type="ARBA" id="ARBA00004141"/>
    </source>
</evidence>
<reference evidence="9" key="3">
    <citation type="submission" date="2018-10" db="EMBL/GenBank/DDBJ databases">
        <authorList>
            <person name="Whitman W."/>
            <person name="Huntemann M."/>
            <person name="Clum A."/>
            <person name="Pillay M."/>
            <person name="Palaniappan K."/>
            <person name="Varghese N."/>
            <person name="Mikhailova N."/>
            <person name="Stamatis D."/>
            <person name="Reddy T."/>
            <person name="Daum C."/>
            <person name="Shapiro N."/>
            <person name="Ivanova N."/>
            <person name="Kyrpides N."/>
            <person name="Woyke T."/>
        </authorList>
    </citation>
    <scope>NUCLEOTIDE SEQUENCE</scope>
    <source>
        <strain evidence="9">CGMCC 1.10124</strain>
    </source>
</reference>
<dbReference type="PANTHER" id="PTHR30520">
    <property type="entry name" value="FORMATE TRANSPORTER-RELATED"/>
    <property type="match status" value="1"/>
</dbReference>
<dbReference type="Gene3D" id="3.40.50.12370">
    <property type="match status" value="1"/>
</dbReference>
<proteinExistence type="predicted"/>
<name>A0A3M0DQG6_9EURY</name>
<feature type="domain" description="UspA" evidence="7">
    <location>
        <begin position="463"/>
        <end position="578"/>
    </location>
</feature>
<dbReference type="GO" id="GO:0005886">
    <property type="term" value="C:plasma membrane"/>
    <property type="evidence" value="ECO:0007669"/>
    <property type="project" value="TreeGrafter"/>
</dbReference>
<reference evidence="9 10" key="1">
    <citation type="journal article" date="2015" name="Stand. Genomic Sci.">
        <title>Genomic Encyclopedia of Bacterial and Archaeal Type Strains, Phase III: the genomes of soil and plant-associated and newly described type strains.</title>
        <authorList>
            <person name="Whitman W.B."/>
            <person name="Woyke T."/>
            <person name="Klenk H.P."/>
            <person name="Zhou Y."/>
            <person name="Lilburn T.G."/>
            <person name="Beck B.J."/>
            <person name="De Vos P."/>
            <person name="Vandamme P."/>
            <person name="Eisen J.A."/>
            <person name="Garrity G."/>
            <person name="Hugenholtz P."/>
            <person name="Kyrpides N.C."/>
        </authorList>
    </citation>
    <scope>NUCLEOTIDE SEQUENCE [LARGE SCALE GENOMIC DNA]</scope>
    <source>
        <strain evidence="9 10">CGMCC 1.10124</strain>
    </source>
</reference>
<feature type="transmembrane region" description="Helical" evidence="6">
    <location>
        <begin position="53"/>
        <end position="74"/>
    </location>
</feature>
<dbReference type="KEGG" id="haer:DU502_02825"/>
<evidence type="ECO:0000256" key="5">
    <source>
        <dbReference type="SAM" id="MobiDB-lite"/>
    </source>
</evidence>
<dbReference type="Gene3D" id="1.20.1080.10">
    <property type="entry name" value="Glycerol uptake facilitator protein"/>
    <property type="match status" value="1"/>
</dbReference>
<dbReference type="PANTHER" id="PTHR30520:SF2">
    <property type="entry name" value="INNER MEMBRANE PROTEIN YFDC"/>
    <property type="match status" value="1"/>
</dbReference>
<evidence type="ECO:0000313" key="11">
    <source>
        <dbReference type="Proteomes" id="UP000282007"/>
    </source>
</evidence>
<keyword evidence="3 6" id="KW-1133">Transmembrane helix</keyword>
<feature type="compositionally biased region" description="Basic and acidic residues" evidence="5">
    <location>
        <begin position="596"/>
        <end position="623"/>
    </location>
</feature>
<dbReference type="EMBL" id="CP034145">
    <property type="protein sequence ID" value="AZH24374.1"/>
    <property type="molecule type" value="Genomic_DNA"/>
</dbReference>
<dbReference type="GO" id="GO:0015499">
    <property type="term" value="F:formate transmembrane transporter activity"/>
    <property type="evidence" value="ECO:0007669"/>
    <property type="project" value="TreeGrafter"/>
</dbReference>